<dbReference type="STRING" id="633194.SAMN05421759_104340"/>
<dbReference type="EMBL" id="FTOQ01000004">
    <property type="protein sequence ID" value="SIS85666.1"/>
    <property type="molecule type" value="Genomic_DNA"/>
</dbReference>
<evidence type="ECO:0000256" key="4">
    <source>
        <dbReference type="ARBA" id="ARBA00023136"/>
    </source>
</evidence>
<organism evidence="6 7">
    <name type="scientific">Roseivivax lentus</name>
    <dbReference type="NCBI Taxonomy" id="633194"/>
    <lineage>
        <taxon>Bacteria</taxon>
        <taxon>Pseudomonadati</taxon>
        <taxon>Pseudomonadota</taxon>
        <taxon>Alphaproteobacteria</taxon>
        <taxon>Rhodobacterales</taxon>
        <taxon>Roseobacteraceae</taxon>
        <taxon>Roseivivax</taxon>
    </lineage>
</organism>
<dbReference type="Proteomes" id="UP000186684">
    <property type="component" value="Unassembled WGS sequence"/>
</dbReference>
<keyword evidence="2 5" id="KW-0812">Transmembrane</keyword>
<evidence type="ECO:0000256" key="2">
    <source>
        <dbReference type="ARBA" id="ARBA00022692"/>
    </source>
</evidence>
<reference evidence="7" key="1">
    <citation type="submission" date="2017-01" db="EMBL/GenBank/DDBJ databases">
        <authorList>
            <person name="Varghese N."/>
            <person name="Submissions S."/>
        </authorList>
    </citation>
    <scope>NUCLEOTIDE SEQUENCE [LARGE SCALE GENOMIC DNA]</scope>
    <source>
        <strain evidence="7">DSM 29430</strain>
    </source>
</reference>
<dbReference type="RefSeq" id="WP_076447914.1">
    <property type="nucleotide sequence ID" value="NZ_FTOQ01000004.1"/>
</dbReference>
<evidence type="ECO:0000313" key="7">
    <source>
        <dbReference type="Proteomes" id="UP000186684"/>
    </source>
</evidence>
<dbReference type="AlphaFoldDB" id="A0A1N7MHQ8"/>
<dbReference type="InterPro" id="IPR059112">
    <property type="entry name" value="CysZ/EI24"/>
</dbReference>
<proteinExistence type="predicted"/>
<keyword evidence="7" id="KW-1185">Reference proteome</keyword>
<name>A0A1N7MHQ8_9RHOB</name>
<feature type="transmembrane region" description="Helical" evidence="5">
    <location>
        <begin position="67"/>
        <end position="95"/>
    </location>
</feature>
<feature type="transmembrane region" description="Helical" evidence="5">
    <location>
        <begin position="187"/>
        <end position="204"/>
    </location>
</feature>
<dbReference type="OrthoDB" id="5421146at2"/>
<feature type="transmembrane region" description="Helical" evidence="5">
    <location>
        <begin position="152"/>
        <end position="175"/>
    </location>
</feature>
<feature type="transmembrane region" description="Helical" evidence="5">
    <location>
        <begin position="125"/>
        <end position="146"/>
    </location>
</feature>
<comment type="subcellular location">
    <subcellularLocation>
        <location evidence="1">Membrane</location>
        <topology evidence="1">Multi-pass membrane protein</topology>
    </subcellularLocation>
</comment>
<evidence type="ECO:0000256" key="5">
    <source>
        <dbReference type="SAM" id="Phobius"/>
    </source>
</evidence>
<keyword evidence="3 5" id="KW-1133">Transmembrane helix</keyword>
<protein>
    <submittedName>
        <fullName evidence="6">Uncharacterized protein involved in cysteine biosynthesis</fullName>
    </submittedName>
</protein>
<sequence length="232" mass="25562">MIGRSLSRAVAQMGDPRFRSVLLKGVGLAVALLALFYAGFVTLMGWITPEVVTIPFFGEVRWIDDLVSWGSIILMLGLSVFLMVPVASAMTGLFLEDVAAAVEDRYYPNQPPPGRIPYAEAFRDTLSFLGLLIVANLLALVLYLVFAPLAPFIFWGLNGFLLGREYFTIAAMRRVGRRGAQEMRKRHFLTVWVAGILMAVPLTIPLVNLLVPILGAAVFTHLFHALRASRAV</sequence>
<feature type="transmembrane region" description="Helical" evidence="5">
    <location>
        <begin position="21"/>
        <end position="47"/>
    </location>
</feature>
<accession>A0A1N7MHQ8</accession>
<keyword evidence="4 5" id="KW-0472">Membrane</keyword>
<gene>
    <name evidence="6" type="ORF">SAMN05421759_104340</name>
</gene>
<evidence type="ECO:0000256" key="1">
    <source>
        <dbReference type="ARBA" id="ARBA00004141"/>
    </source>
</evidence>
<evidence type="ECO:0000313" key="6">
    <source>
        <dbReference type="EMBL" id="SIS85666.1"/>
    </source>
</evidence>
<dbReference type="Pfam" id="PF07264">
    <property type="entry name" value="EI24"/>
    <property type="match status" value="1"/>
</dbReference>
<evidence type="ECO:0000256" key="3">
    <source>
        <dbReference type="ARBA" id="ARBA00022989"/>
    </source>
</evidence>